<dbReference type="GO" id="GO:0005524">
    <property type="term" value="F:ATP binding"/>
    <property type="evidence" value="ECO:0007669"/>
    <property type="project" value="UniProtKB-KW"/>
</dbReference>
<keyword evidence="5" id="KW-1185">Reference proteome</keyword>
<dbReference type="Proteomes" id="UP000054217">
    <property type="component" value="Unassembled WGS sequence"/>
</dbReference>
<reference evidence="5" key="2">
    <citation type="submission" date="2015-01" db="EMBL/GenBank/DDBJ databases">
        <title>Evolutionary Origins and Diversification of the Mycorrhizal Mutualists.</title>
        <authorList>
            <consortium name="DOE Joint Genome Institute"/>
            <consortium name="Mycorrhizal Genomics Consortium"/>
            <person name="Kohler A."/>
            <person name="Kuo A."/>
            <person name="Nagy L.G."/>
            <person name="Floudas D."/>
            <person name="Copeland A."/>
            <person name="Barry K.W."/>
            <person name="Cichocki N."/>
            <person name="Veneault-Fourrey C."/>
            <person name="LaButti K."/>
            <person name="Lindquist E.A."/>
            <person name="Lipzen A."/>
            <person name="Lundell T."/>
            <person name="Morin E."/>
            <person name="Murat C."/>
            <person name="Riley R."/>
            <person name="Ohm R."/>
            <person name="Sun H."/>
            <person name="Tunlid A."/>
            <person name="Henrissat B."/>
            <person name="Grigoriev I.V."/>
            <person name="Hibbett D.S."/>
            <person name="Martin F."/>
        </authorList>
    </citation>
    <scope>NUCLEOTIDE SEQUENCE [LARGE SCALE GENOMIC DNA]</scope>
    <source>
        <strain evidence="5">Marx 270</strain>
    </source>
</reference>
<keyword evidence="1" id="KW-0547">Nucleotide-binding</keyword>
<dbReference type="InParanoid" id="A0A0C3JMZ6"/>
<protein>
    <submittedName>
        <fullName evidence="4">Uncharacterized protein</fullName>
    </submittedName>
</protein>
<reference evidence="4 5" key="1">
    <citation type="submission" date="2014-04" db="EMBL/GenBank/DDBJ databases">
        <authorList>
            <consortium name="DOE Joint Genome Institute"/>
            <person name="Kuo A."/>
            <person name="Kohler A."/>
            <person name="Costa M.D."/>
            <person name="Nagy L.G."/>
            <person name="Floudas D."/>
            <person name="Copeland A."/>
            <person name="Barry K.W."/>
            <person name="Cichocki N."/>
            <person name="Veneault-Fourrey C."/>
            <person name="LaButti K."/>
            <person name="Lindquist E.A."/>
            <person name="Lipzen A."/>
            <person name="Lundell T."/>
            <person name="Morin E."/>
            <person name="Murat C."/>
            <person name="Sun H."/>
            <person name="Tunlid A."/>
            <person name="Henrissat B."/>
            <person name="Grigoriev I.V."/>
            <person name="Hibbett D.S."/>
            <person name="Martin F."/>
            <person name="Nordberg H.P."/>
            <person name="Cantor M.N."/>
            <person name="Hua S.X."/>
        </authorList>
    </citation>
    <scope>NUCLEOTIDE SEQUENCE [LARGE SCALE GENOMIC DNA]</scope>
    <source>
        <strain evidence="4 5">Marx 270</strain>
    </source>
</reference>
<dbReference type="AlphaFoldDB" id="A0A0C3JMZ6"/>
<dbReference type="GO" id="GO:0140662">
    <property type="term" value="F:ATP-dependent protein folding chaperone"/>
    <property type="evidence" value="ECO:0007669"/>
    <property type="project" value="InterPro"/>
</dbReference>
<keyword evidence="2" id="KW-0067">ATP-binding</keyword>
<dbReference type="Pfam" id="PF00012">
    <property type="entry name" value="HSP70"/>
    <property type="match status" value="1"/>
</dbReference>
<dbReference type="STRING" id="870435.A0A0C3JMZ6"/>
<name>A0A0C3JMZ6_PISTI</name>
<dbReference type="EMBL" id="KN832011">
    <property type="protein sequence ID" value="KIN98891.1"/>
    <property type="molecule type" value="Genomic_DNA"/>
</dbReference>
<evidence type="ECO:0000256" key="2">
    <source>
        <dbReference type="ARBA" id="ARBA00022840"/>
    </source>
</evidence>
<dbReference type="SUPFAM" id="SSF100920">
    <property type="entry name" value="Heat shock protein 70kD (HSP70), peptide-binding domain"/>
    <property type="match status" value="1"/>
</dbReference>
<dbReference type="Gene3D" id="2.60.34.10">
    <property type="entry name" value="Substrate Binding Domain Of DNAk, Chain A, domain 1"/>
    <property type="match status" value="1"/>
</dbReference>
<proteinExistence type="predicted"/>
<dbReference type="InterPro" id="IPR029047">
    <property type="entry name" value="HSP70_peptide-bd_sf"/>
</dbReference>
<dbReference type="OrthoDB" id="3196168at2759"/>
<sequence length="179" mass="20399">MTIPTKKSQFFSTAADGQTAIEVKIFQGERERKLFDNFNLLVFLLLRRASLGSRSLSTSMLASLAYQHPHTPLPAPKNYPQKCRDPSSHRLLFMLTTAPANDKISPDEMHNDETGPAETPPNVDPQTDLSQQLFLLNLLNESHGKGKRLRKRDQSIHFSQPVPCTISWRIRWCNSREEN</sequence>
<evidence type="ECO:0000313" key="4">
    <source>
        <dbReference type="EMBL" id="KIN98891.1"/>
    </source>
</evidence>
<evidence type="ECO:0000256" key="3">
    <source>
        <dbReference type="SAM" id="MobiDB-lite"/>
    </source>
</evidence>
<feature type="compositionally biased region" description="Basic and acidic residues" evidence="3">
    <location>
        <begin position="104"/>
        <end position="113"/>
    </location>
</feature>
<dbReference type="InterPro" id="IPR013126">
    <property type="entry name" value="Hsp_70_fam"/>
</dbReference>
<evidence type="ECO:0000256" key="1">
    <source>
        <dbReference type="ARBA" id="ARBA00022741"/>
    </source>
</evidence>
<accession>A0A0C3JMZ6</accession>
<gene>
    <name evidence="4" type="ORF">M404DRAFT_31027</name>
</gene>
<dbReference type="HOGENOM" id="CLU_1504053_0_0_1"/>
<feature type="region of interest" description="Disordered" evidence="3">
    <location>
        <begin position="101"/>
        <end position="127"/>
    </location>
</feature>
<organism evidence="4 5">
    <name type="scientific">Pisolithus tinctorius Marx 270</name>
    <dbReference type="NCBI Taxonomy" id="870435"/>
    <lineage>
        <taxon>Eukaryota</taxon>
        <taxon>Fungi</taxon>
        <taxon>Dikarya</taxon>
        <taxon>Basidiomycota</taxon>
        <taxon>Agaricomycotina</taxon>
        <taxon>Agaricomycetes</taxon>
        <taxon>Agaricomycetidae</taxon>
        <taxon>Boletales</taxon>
        <taxon>Sclerodermatineae</taxon>
        <taxon>Pisolithaceae</taxon>
        <taxon>Pisolithus</taxon>
    </lineage>
</organism>
<evidence type="ECO:0000313" key="5">
    <source>
        <dbReference type="Proteomes" id="UP000054217"/>
    </source>
</evidence>